<proteinExistence type="predicted"/>
<dbReference type="KEGG" id="lcre:Pla8534_08760"/>
<dbReference type="SUPFAM" id="SSF56801">
    <property type="entry name" value="Acetyl-CoA synthetase-like"/>
    <property type="match status" value="1"/>
</dbReference>
<dbReference type="GO" id="GO:0022857">
    <property type="term" value="F:transmembrane transporter activity"/>
    <property type="evidence" value="ECO:0007669"/>
    <property type="project" value="InterPro"/>
</dbReference>
<evidence type="ECO:0000313" key="7">
    <source>
        <dbReference type="EMBL" id="QDU93097.1"/>
    </source>
</evidence>
<dbReference type="OrthoDB" id="9757771at2"/>
<name>A0A518DMM8_9BACT</name>
<accession>A0A518DMM8</accession>
<feature type="transmembrane region" description="Helical" evidence="5">
    <location>
        <begin position="333"/>
        <end position="353"/>
    </location>
</feature>
<dbReference type="RefSeq" id="WP_145049604.1">
    <property type="nucleotide sequence ID" value="NZ_CP036433.1"/>
</dbReference>
<dbReference type="InterPro" id="IPR000873">
    <property type="entry name" value="AMP-dep_synth/lig_dom"/>
</dbReference>
<evidence type="ECO:0000256" key="1">
    <source>
        <dbReference type="ARBA" id="ARBA00022692"/>
    </source>
</evidence>
<dbReference type="InterPro" id="IPR036259">
    <property type="entry name" value="MFS_trans_sf"/>
</dbReference>
<organism evidence="7 8">
    <name type="scientific">Lignipirellula cremea</name>
    <dbReference type="NCBI Taxonomy" id="2528010"/>
    <lineage>
        <taxon>Bacteria</taxon>
        <taxon>Pseudomonadati</taxon>
        <taxon>Planctomycetota</taxon>
        <taxon>Planctomycetia</taxon>
        <taxon>Pirellulales</taxon>
        <taxon>Pirellulaceae</taxon>
        <taxon>Lignipirellula</taxon>
    </lineage>
</organism>
<feature type="transmembrane region" description="Helical" evidence="5">
    <location>
        <begin position="134"/>
        <end position="155"/>
    </location>
</feature>
<feature type="domain" description="Phospholipid/glycerol acyltransferase" evidence="6">
    <location>
        <begin position="592"/>
        <end position="705"/>
    </location>
</feature>
<sequence length="1305" mass="141444">MPDSAAPEESAADDALPVAPVASSVLEEAHGDLLSISFLGLLFTQLLTAINDNIFRWLVIGVAKDYVEPSQIGLVLMGGTVCFVAPYLLLASPAGYLADRFSKRAVIIGCKIAEIVIMAIGSAAVLLGDPAAPLATMAVIFTIVACMGAQSALFSPSKLGAIPETLKSKNISAANGYFGLATIAATVVGAGVGSWLADLTGPHGKNPETWWWTPLVLVGVAIAGTLFSLGIRYVPPANPNRRFPWDAPVQNIRDLYKLFSHAALFRVALGIMFFWSIGALANLNIDQFAAEGGALSETAKNPLLISLVLGIGAGSVLAGLASGGRVELGMLPLGALGMAVCSLLLFTCSGEIFQPGSPVTTSLIWSCVLLFFLGGSAGLFSVPLESYLQQRSPREGRGAILAASNSLTFAGVVVSSVLFAALRAPVYEGSLENIPAAQRGLPLADDQARQLQQTVAEYQTAWEQPGARPDRSDYVSRLPVAAQQEAVVQLAWIDLHQRREAGETVPLSAFLADFDDADRPLAGEVYYQSNDLPLFSARSIFLLAGILTLPVLVYIVCLLPQATIRFLVWLVTLVVYRLHIHGRDNLPEEGGALLAPNHVSWLDGILLMLVSPRPVRMVAFRGNFEKGWLLWMTGVFRAILIGSKPKEIAGALKEAREALNAGDLVCIFPEGGISRTGQVQAFRPGMMKILKGTNVPIIPIYLDELWGSIFSFDQGKFFWKWPKKWPYPVSIFFGEPLTQQPHDIHKVRRAVQDLGALAVEQRKKRNTLITRKFIRRCKQRGKNPKVSDSTGVKLSGSELLARTIVLKRLLKRHVLKKDEKYIGVLLPPTCASVIANGAIALDHRISVNLNYTVSEAVMNSCIEQAGIKHVLTSKRFYEKLTERGPLNLNAEIVYLEDFKDKVTGADKAVAGLHTYVLPSRVVEVLHGLHRIDPHETATVIFTSGSTGAPKGVMLSYMNIGTNVEAVDQVVHLNSQDVLMGILPFFHSFGYTIAMWGVMGLDIRGVYHFNPLDAKGIGKLCMRNDVTLLLATPTFLRGYLRRVEPKQFAKLDVVVAGAERLPTELADAFEEKFGVRPVEGYGATELSPLVSVNVPPSRSSGNFQTDSKNGTVGRPIPGVAAKVTDLDTGEELGTDQPGMLWITGPNVMTGYLNRDDLTGEVVHDGWYKTGDVALIDEEGFIKITGRISRFSKIGGEMVPHIKVEEALNKALGESDEDGESEGIRLAVTSIADEKKGEQLVVLHTKIDKTPDDLRKSLSDDGFPNIYIPARTRFLEVETLPLLGSGKLDLKLMKQLAEEKFSAAEDE</sequence>
<keyword evidence="8" id="KW-1185">Reference proteome</keyword>
<dbReference type="EMBL" id="CP036433">
    <property type="protein sequence ID" value="QDU93097.1"/>
    <property type="molecule type" value="Genomic_DNA"/>
</dbReference>
<feature type="transmembrane region" description="Helical" evidence="5">
    <location>
        <begin position="263"/>
        <end position="283"/>
    </location>
</feature>
<feature type="transmembrane region" description="Helical" evidence="5">
    <location>
        <begin position="303"/>
        <end position="321"/>
    </location>
</feature>
<evidence type="ECO:0000256" key="4">
    <source>
        <dbReference type="SAM" id="MobiDB-lite"/>
    </source>
</evidence>
<evidence type="ECO:0000313" key="8">
    <source>
        <dbReference type="Proteomes" id="UP000317648"/>
    </source>
</evidence>
<dbReference type="CDD" id="cd06173">
    <property type="entry name" value="MFS_MefA_like"/>
    <property type="match status" value="1"/>
</dbReference>
<dbReference type="PANTHER" id="PTHR43767:SF10">
    <property type="entry name" value="SURFACTIN SYNTHASE SUBUNIT 1"/>
    <property type="match status" value="1"/>
</dbReference>
<feature type="transmembrane region" description="Helical" evidence="5">
    <location>
        <begin position="176"/>
        <end position="197"/>
    </location>
</feature>
<keyword evidence="1 5" id="KW-0812">Transmembrane</keyword>
<dbReference type="Pfam" id="PF01553">
    <property type="entry name" value="Acyltransferase"/>
    <property type="match status" value="1"/>
</dbReference>
<keyword evidence="3 5" id="KW-0472">Membrane</keyword>
<feature type="transmembrane region" description="Helical" evidence="5">
    <location>
        <begin position="209"/>
        <end position="234"/>
    </location>
</feature>
<feature type="transmembrane region" description="Helical" evidence="5">
    <location>
        <begin position="105"/>
        <end position="128"/>
    </location>
</feature>
<evidence type="ECO:0000256" key="3">
    <source>
        <dbReference type="ARBA" id="ARBA00023136"/>
    </source>
</evidence>
<feature type="transmembrane region" description="Helical" evidence="5">
    <location>
        <begin position="359"/>
        <end position="380"/>
    </location>
</feature>
<dbReference type="CDD" id="cd07989">
    <property type="entry name" value="LPLAT_AGPAT-like"/>
    <property type="match status" value="1"/>
</dbReference>
<evidence type="ECO:0000259" key="6">
    <source>
        <dbReference type="SMART" id="SM00563"/>
    </source>
</evidence>
<feature type="compositionally biased region" description="Polar residues" evidence="4">
    <location>
        <begin position="1094"/>
        <end position="1109"/>
    </location>
</feature>
<evidence type="ECO:0000256" key="2">
    <source>
        <dbReference type="ARBA" id="ARBA00022989"/>
    </source>
</evidence>
<gene>
    <name evidence="7" type="primary">aas</name>
    <name evidence="7" type="ORF">Pla8534_08760</name>
</gene>
<dbReference type="InterPro" id="IPR042099">
    <property type="entry name" value="ANL_N_sf"/>
</dbReference>
<dbReference type="SUPFAM" id="SSF103473">
    <property type="entry name" value="MFS general substrate transporter"/>
    <property type="match status" value="1"/>
</dbReference>
<feature type="transmembrane region" description="Helical" evidence="5">
    <location>
        <begin position="535"/>
        <end position="555"/>
    </location>
</feature>
<dbReference type="InterPro" id="IPR050237">
    <property type="entry name" value="ATP-dep_AMP-bd_enzyme"/>
</dbReference>
<dbReference type="InterPro" id="IPR002123">
    <property type="entry name" value="Plipid/glycerol_acylTrfase"/>
</dbReference>
<dbReference type="Gene3D" id="3.30.300.30">
    <property type="match status" value="1"/>
</dbReference>
<dbReference type="InterPro" id="IPR020845">
    <property type="entry name" value="AMP-binding_CS"/>
</dbReference>
<keyword evidence="2 5" id="KW-1133">Transmembrane helix</keyword>
<dbReference type="PROSITE" id="PS00455">
    <property type="entry name" value="AMP_BINDING"/>
    <property type="match status" value="1"/>
</dbReference>
<feature type="transmembrane region" description="Helical" evidence="5">
    <location>
        <begin position="562"/>
        <end position="580"/>
    </location>
</feature>
<dbReference type="Pfam" id="PF00501">
    <property type="entry name" value="AMP-binding"/>
    <property type="match status" value="1"/>
</dbReference>
<dbReference type="PANTHER" id="PTHR43767">
    <property type="entry name" value="LONG-CHAIN-FATTY-ACID--COA LIGASE"/>
    <property type="match status" value="1"/>
</dbReference>
<dbReference type="Proteomes" id="UP000317648">
    <property type="component" value="Chromosome"/>
</dbReference>
<dbReference type="Gene3D" id="3.40.50.12780">
    <property type="entry name" value="N-terminal domain of ligase-like"/>
    <property type="match status" value="1"/>
</dbReference>
<protein>
    <submittedName>
        <fullName evidence="7">Bifunctional protein Aas</fullName>
    </submittedName>
</protein>
<feature type="region of interest" description="Disordered" evidence="4">
    <location>
        <begin position="1094"/>
        <end position="1115"/>
    </location>
</feature>
<dbReference type="Pfam" id="PF07690">
    <property type="entry name" value="MFS_1"/>
    <property type="match status" value="1"/>
</dbReference>
<dbReference type="Gene3D" id="1.20.1250.20">
    <property type="entry name" value="MFS general substrate transporter like domains"/>
    <property type="match status" value="1"/>
</dbReference>
<feature type="transmembrane region" description="Helical" evidence="5">
    <location>
        <begin position="71"/>
        <end position="98"/>
    </location>
</feature>
<dbReference type="SMART" id="SM00563">
    <property type="entry name" value="PlsC"/>
    <property type="match status" value="1"/>
</dbReference>
<evidence type="ECO:0000256" key="5">
    <source>
        <dbReference type="SAM" id="Phobius"/>
    </source>
</evidence>
<dbReference type="GO" id="GO:0016746">
    <property type="term" value="F:acyltransferase activity"/>
    <property type="evidence" value="ECO:0007669"/>
    <property type="project" value="InterPro"/>
</dbReference>
<reference evidence="7 8" key="1">
    <citation type="submission" date="2019-02" db="EMBL/GenBank/DDBJ databases">
        <title>Deep-cultivation of Planctomycetes and their phenomic and genomic characterization uncovers novel biology.</title>
        <authorList>
            <person name="Wiegand S."/>
            <person name="Jogler M."/>
            <person name="Boedeker C."/>
            <person name="Pinto D."/>
            <person name="Vollmers J."/>
            <person name="Rivas-Marin E."/>
            <person name="Kohn T."/>
            <person name="Peeters S.H."/>
            <person name="Heuer A."/>
            <person name="Rast P."/>
            <person name="Oberbeckmann S."/>
            <person name="Bunk B."/>
            <person name="Jeske O."/>
            <person name="Meyerdierks A."/>
            <person name="Storesund J.E."/>
            <person name="Kallscheuer N."/>
            <person name="Luecker S."/>
            <person name="Lage O.M."/>
            <person name="Pohl T."/>
            <person name="Merkel B.J."/>
            <person name="Hornburger P."/>
            <person name="Mueller R.-W."/>
            <person name="Bruemmer F."/>
            <person name="Labrenz M."/>
            <person name="Spormann A.M."/>
            <person name="Op den Camp H."/>
            <person name="Overmann J."/>
            <person name="Amann R."/>
            <person name="Jetten M.S.M."/>
            <person name="Mascher T."/>
            <person name="Medema M.H."/>
            <person name="Devos D.P."/>
            <person name="Kaster A.-K."/>
            <person name="Ovreas L."/>
            <person name="Rohde M."/>
            <person name="Galperin M.Y."/>
            <person name="Jogler C."/>
        </authorList>
    </citation>
    <scope>NUCLEOTIDE SEQUENCE [LARGE SCALE GENOMIC DNA]</scope>
    <source>
        <strain evidence="7 8">Pla85_3_4</strain>
    </source>
</reference>
<dbReference type="SUPFAM" id="SSF69593">
    <property type="entry name" value="Glycerol-3-phosphate (1)-acyltransferase"/>
    <property type="match status" value="1"/>
</dbReference>
<dbReference type="InterPro" id="IPR045851">
    <property type="entry name" value="AMP-bd_C_sf"/>
</dbReference>
<dbReference type="InterPro" id="IPR011701">
    <property type="entry name" value="MFS"/>
</dbReference>
<feature type="transmembrane region" description="Helical" evidence="5">
    <location>
        <begin position="400"/>
        <end position="422"/>
    </location>
</feature>